<evidence type="ECO:0000256" key="6">
    <source>
        <dbReference type="ARBA" id="ARBA00018464"/>
    </source>
</evidence>
<keyword evidence="7 12" id="KW-0963">Cytoplasm</keyword>
<evidence type="ECO:0000313" key="15">
    <source>
        <dbReference type="EMBL" id="HBK52613.1"/>
    </source>
</evidence>
<dbReference type="EC" id="5.3.1.16" evidence="5 12"/>
<dbReference type="AlphaFoldDB" id="A0A354YTA9"/>
<dbReference type="SUPFAM" id="SSF51366">
    <property type="entry name" value="Ribulose-phoshate binding barrel"/>
    <property type="match status" value="1"/>
</dbReference>
<dbReference type="Pfam" id="PF00977">
    <property type="entry name" value="His_biosynth"/>
    <property type="match status" value="1"/>
</dbReference>
<dbReference type="HAMAP" id="MF_01014">
    <property type="entry name" value="HisA"/>
    <property type="match status" value="1"/>
</dbReference>
<evidence type="ECO:0000256" key="4">
    <source>
        <dbReference type="ARBA" id="ARBA00009667"/>
    </source>
</evidence>
<comment type="subcellular location">
    <subcellularLocation>
        <location evidence="2 12 14">Cytoplasm</location>
    </subcellularLocation>
</comment>
<evidence type="ECO:0000256" key="14">
    <source>
        <dbReference type="RuleBase" id="RU003658"/>
    </source>
</evidence>
<organism evidence="15 16">
    <name type="scientific">Syntrophomonas wolfei</name>
    <dbReference type="NCBI Taxonomy" id="863"/>
    <lineage>
        <taxon>Bacteria</taxon>
        <taxon>Bacillati</taxon>
        <taxon>Bacillota</taxon>
        <taxon>Clostridia</taxon>
        <taxon>Eubacteriales</taxon>
        <taxon>Syntrophomonadaceae</taxon>
        <taxon>Syntrophomonas</taxon>
    </lineage>
</organism>
<evidence type="ECO:0000256" key="13">
    <source>
        <dbReference type="RuleBase" id="RU003657"/>
    </source>
</evidence>
<evidence type="ECO:0000256" key="7">
    <source>
        <dbReference type="ARBA" id="ARBA00022490"/>
    </source>
</evidence>
<dbReference type="GO" id="GO:0000162">
    <property type="term" value="P:L-tryptophan biosynthetic process"/>
    <property type="evidence" value="ECO:0007669"/>
    <property type="project" value="TreeGrafter"/>
</dbReference>
<dbReference type="GO" id="GO:0003949">
    <property type="term" value="F:1-(5-phosphoribosyl)-5-[(5-phosphoribosylamino)methylideneamino]imidazole-4-carboxamide isomerase activity"/>
    <property type="evidence" value="ECO:0007669"/>
    <property type="project" value="UniProtKB-UniRule"/>
</dbReference>
<comment type="pathway">
    <text evidence="3 12 14">Amino-acid biosynthesis; L-histidine biosynthesis; L-histidine from 5-phospho-alpha-D-ribose 1-diphosphate: step 4/9.</text>
</comment>
<keyword evidence="9 12" id="KW-0368">Histidine biosynthesis</keyword>
<dbReference type="InterPro" id="IPR044524">
    <property type="entry name" value="Isoase_HisA-like"/>
</dbReference>
<evidence type="ECO:0000313" key="16">
    <source>
        <dbReference type="Proteomes" id="UP000263273"/>
    </source>
</evidence>
<evidence type="ECO:0000256" key="8">
    <source>
        <dbReference type="ARBA" id="ARBA00022605"/>
    </source>
</evidence>
<comment type="caution">
    <text evidence="15">The sequence shown here is derived from an EMBL/GenBank/DDBJ whole genome shotgun (WGS) entry which is preliminary data.</text>
</comment>
<name>A0A354YTA9_9FIRM</name>
<evidence type="ECO:0000256" key="1">
    <source>
        <dbReference type="ARBA" id="ARBA00000901"/>
    </source>
</evidence>
<evidence type="ECO:0000256" key="12">
    <source>
        <dbReference type="HAMAP-Rule" id="MF_01014"/>
    </source>
</evidence>
<keyword evidence="10 12" id="KW-0413">Isomerase</keyword>
<feature type="active site" description="Proton acceptor" evidence="12">
    <location>
        <position position="8"/>
    </location>
</feature>
<dbReference type="NCBIfam" id="TIGR00007">
    <property type="entry name" value="1-(5-phosphoribosyl)-5-[(5-phosphoribosylamino)methylideneamino]imidazole-4-carboxamide isomerase"/>
    <property type="match status" value="1"/>
</dbReference>
<dbReference type="STRING" id="378794.GCA_001570625_01580"/>
<dbReference type="CDD" id="cd04732">
    <property type="entry name" value="HisA"/>
    <property type="match status" value="1"/>
</dbReference>
<evidence type="ECO:0000256" key="10">
    <source>
        <dbReference type="ARBA" id="ARBA00023235"/>
    </source>
</evidence>
<dbReference type="InterPro" id="IPR006063">
    <property type="entry name" value="HisA_bact_arch"/>
</dbReference>
<evidence type="ECO:0000256" key="5">
    <source>
        <dbReference type="ARBA" id="ARBA00012550"/>
    </source>
</evidence>
<dbReference type="NCBIfam" id="NF010112">
    <property type="entry name" value="PRK13585.1"/>
    <property type="match status" value="1"/>
</dbReference>
<proteinExistence type="inferred from homology"/>
<accession>A0A354YTA9</accession>
<dbReference type="FunFam" id="3.20.20.70:FF:000009">
    <property type="entry name" value="1-(5-phosphoribosyl)-5-[(5-phosphoribosylamino)methylideneamino] imidazole-4-carboxamide isomerase"/>
    <property type="match status" value="1"/>
</dbReference>
<dbReference type="Gene3D" id="3.20.20.70">
    <property type="entry name" value="Aldolase class I"/>
    <property type="match status" value="1"/>
</dbReference>
<feature type="active site" description="Proton donor" evidence="12">
    <location>
        <position position="130"/>
    </location>
</feature>
<keyword evidence="8 12" id="KW-0028">Amino-acid biosynthesis</keyword>
<reference evidence="15 16" key="1">
    <citation type="journal article" date="2018" name="Nat. Biotechnol.">
        <title>A standardized bacterial taxonomy based on genome phylogeny substantially revises the tree of life.</title>
        <authorList>
            <person name="Parks D.H."/>
            <person name="Chuvochina M."/>
            <person name="Waite D.W."/>
            <person name="Rinke C."/>
            <person name="Skarshewski A."/>
            <person name="Chaumeil P.A."/>
            <person name="Hugenholtz P."/>
        </authorList>
    </citation>
    <scope>NUCLEOTIDE SEQUENCE [LARGE SCALE GENOMIC DNA]</scope>
    <source>
        <strain evidence="15">UBA10948</strain>
    </source>
</reference>
<comment type="similarity">
    <text evidence="4 12 13">Belongs to the HisA/HisF family.</text>
</comment>
<dbReference type="PANTHER" id="PTHR43090">
    <property type="entry name" value="1-(5-PHOSPHORIBOSYL)-5-[(5-PHOSPHORIBOSYLAMINO)METHYLIDENEAMINO] IMIDAZOLE-4-CARBOXAMIDE ISOMERASE"/>
    <property type="match status" value="1"/>
</dbReference>
<dbReference type="InterPro" id="IPR013785">
    <property type="entry name" value="Aldolase_TIM"/>
</dbReference>
<evidence type="ECO:0000256" key="2">
    <source>
        <dbReference type="ARBA" id="ARBA00004496"/>
    </source>
</evidence>
<dbReference type="InterPro" id="IPR011060">
    <property type="entry name" value="RibuloseP-bd_barrel"/>
</dbReference>
<dbReference type="Proteomes" id="UP000263273">
    <property type="component" value="Unassembled WGS sequence"/>
</dbReference>
<dbReference type="UniPathway" id="UPA00031">
    <property type="reaction ID" value="UER00009"/>
</dbReference>
<dbReference type="InterPro" id="IPR006062">
    <property type="entry name" value="His_biosynth"/>
</dbReference>
<dbReference type="EMBL" id="DNZF01000035">
    <property type="protein sequence ID" value="HBK52613.1"/>
    <property type="molecule type" value="Genomic_DNA"/>
</dbReference>
<protein>
    <recommendedName>
        <fullName evidence="6 12">1-(5-phosphoribosyl)-5-[(5-phosphoribosylamino)methylideneamino] imidazole-4-carboxamide isomerase</fullName>
        <ecNumber evidence="5 12">5.3.1.16</ecNumber>
    </recommendedName>
    <alternativeName>
        <fullName evidence="11 12">Phosphoribosylformimino-5-aminoimidazole carboxamide ribotide isomerase</fullName>
    </alternativeName>
</protein>
<dbReference type="InterPro" id="IPR023016">
    <property type="entry name" value="HisA/PriA"/>
</dbReference>
<evidence type="ECO:0000256" key="11">
    <source>
        <dbReference type="ARBA" id="ARBA00030547"/>
    </source>
</evidence>
<comment type="catalytic activity">
    <reaction evidence="1 12 14">
        <text>1-(5-phospho-beta-D-ribosyl)-5-[(5-phospho-beta-D-ribosylamino)methylideneamino]imidazole-4-carboxamide = 5-[(5-phospho-1-deoxy-D-ribulos-1-ylimino)methylamino]-1-(5-phospho-beta-D-ribosyl)imidazole-4-carboxamide</text>
        <dbReference type="Rhea" id="RHEA:15469"/>
        <dbReference type="ChEBI" id="CHEBI:58435"/>
        <dbReference type="ChEBI" id="CHEBI:58525"/>
        <dbReference type="EC" id="5.3.1.16"/>
    </reaction>
</comment>
<dbReference type="GO" id="GO:0005737">
    <property type="term" value="C:cytoplasm"/>
    <property type="evidence" value="ECO:0007669"/>
    <property type="project" value="UniProtKB-SubCell"/>
</dbReference>
<dbReference type="GO" id="GO:0000105">
    <property type="term" value="P:L-histidine biosynthetic process"/>
    <property type="evidence" value="ECO:0007669"/>
    <property type="project" value="UniProtKB-UniRule"/>
</dbReference>
<sequence length="242" mass="25542">MIIYPAIDLKDGQCVRLVQGRVENKTVYWDAPATVARSFQEQGASFLHIVDLDGAFQGSPQSLKAIEAIAAAIDISFQVGGGLRQLSDVEKLLALGASRVIIGTRAVSHPDFIASLLDKFGPERIVLGLDAKEGMVAVEGWVSTSSITAIDFALRMKALGVQTAIYTDVSRDGLLQGPNLAAIKEMACSTGLDIIASGGVSSLDNIRALKELENDGVSGAIIGKALYDGKISLLDALKEAEK</sequence>
<evidence type="ECO:0000256" key="3">
    <source>
        <dbReference type="ARBA" id="ARBA00005133"/>
    </source>
</evidence>
<evidence type="ECO:0000256" key="9">
    <source>
        <dbReference type="ARBA" id="ARBA00023102"/>
    </source>
</evidence>
<gene>
    <name evidence="12" type="primary">hisA</name>
    <name evidence="15" type="ORF">DDZ44_01560</name>
</gene>
<dbReference type="PANTHER" id="PTHR43090:SF2">
    <property type="entry name" value="1-(5-PHOSPHORIBOSYL)-5-[(5-PHOSPHORIBOSYLAMINO)METHYLIDENEAMINO] IMIDAZOLE-4-CARBOXAMIDE ISOMERASE"/>
    <property type="match status" value="1"/>
</dbReference>